<reference evidence="2" key="2">
    <citation type="journal article" date="2013" name="Nat. Commun.">
        <title>Genome of the Chinese tree shrew.</title>
        <authorList>
            <person name="Fan Y."/>
            <person name="Huang Z.Y."/>
            <person name="Cao C.C."/>
            <person name="Chen C.S."/>
            <person name="Chen Y.X."/>
            <person name="Fan D.D."/>
            <person name="He J."/>
            <person name="Hou H.L."/>
            <person name="Hu L."/>
            <person name="Hu X.T."/>
            <person name="Jiang X.T."/>
            <person name="Lai R."/>
            <person name="Lang Y.S."/>
            <person name="Liang B."/>
            <person name="Liao S.G."/>
            <person name="Mu D."/>
            <person name="Ma Y.Y."/>
            <person name="Niu Y.Y."/>
            <person name="Sun X.Q."/>
            <person name="Xia J.Q."/>
            <person name="Xiao J."/>
            <person name="Xiong Z.Q."/>
            <person name="Xu L."/>
            <person name="Yang L."/>
            <person name="Zhang Y."/>
            <person name="Zhao W."/>
            <person name="Zhao X.D."/>
            <person name="Zheng Y.T."/>
            <person name="Zhou J.M."/>
            <person name="Zhu Y.B."/>
            <person name="Zhang G.J."/>
            <person name="Wang J."/>
            <person name="Yao Y.G."/>
        </authorList>
    </citation>
    <scope>NUCLEOTIDE SEQUENCE [LARGE SCALE GENOMIC DNA]</scope>
</reference>
<gene>
    <name evidence="1" type="ORF">TREES_T100018613</name>
</gene>
<dbReference type="EMBL" id="KB320727">
    <property type="protein sequence ID" value="ELW64475.1"/>
    <property type="molecule type" value="Genomic_DNA"/>
</dbReference>
<organism evidence="1 2">
    <name type="scientific">Tupaia chinensis</name>
    <name type="common">Chinese tree shrew</name>
    <name type="synonym">Tupaia belangeri chinensis</name>
    <dbReference type="NCBI Taxonomy" id="246437"/>
    <lineage>
        <taxon>Eukaryota</taxon>
        <taxon>Metazoa</taxon>
        <taxon>Chordata</taxon>
        <taxon>Craniata</taxon>
        <taxon>Vertebrata</taxon>
        <taxon>Euteleostomi</taxon>
        <taxon>Mammalia</taxon>
        <taxon>Eutheria</taxon>
        <taxon>Euarchontoglires</taxon>
        <taxon>Scandentia</taxon>
        <taxon>Tupaiidae</taxon>
        <taxon>Tupaia</taxon>
    </lineage>
</organism>
<dbReference type="InParanoid" id="L9KNH3"/>
<protein>
    <submittedName>
        <fullName evidence="1">Uncharacterized protein</fullName>
    </submittedName>
</protein>
<proteinExistence type="predicted"/>
<reference evidence="2" key="1">
    <citation type="submission" date="2012-07" db="EMBL/GenBank/DDBJ databases">
        <title>Genome of the Chinese tree shrew, a rising model animal genetically related to primates.</title>
        <authorList>
            <person name="Zhang G."/>
            <person name="Fan Y."/>
            <person name="Yao Y."/>
            <person name="Huang Z."/>
        </authorList>
    </citation>
    <scope>NUCLEOTIDE SEQUENCE [LARGE SCALE GENOMIC DNA]</scope>
</reference>
<dbReference type="Proteomes" id="UP000011518">
    <property type="component" value="Unassembled WGS sequence"/>
</dbReference>
<accession>L9KNH3</accession>
<keyword evidence="2" id="KW-1185">Reference proteome</keyword>
<name>L9KNH3_TUPCH</name>
<evidence type="ECO:0000313" key="2">
    <source>
        <dbReference type="Proteomes" id="UP000011518"/>
    </source>
</evidence>
<sequence length="102" mass="11086">MEDRSTEHQQEYFKPLASTVISSRSAGEVLVGNNLFQSSKQLEKIQKVSVLRDVSLVVMMIGIDRLEVGMFPGSALEGDMGVIPDIVICGHSTLFAAESMAL</sequence>
<dbReference type="AlphaFoldDB" id="L9KNH3"/>
<evidence type="ECO:0000313" key="1">
    <source>
        <dbReference type="EMBL" id="ELW64475.1"/>
    </source>
</evidence>